<dbReference type="InterPro" id="IPR039422">
    <property type="entry name" value="MarR/SlyA-like"/>
</dbReference>
<gene>
    <name evidence="2" type="ORF">O4U47_07080</name>
</gene>
<evidence type="ECO:0000259" key="1">
    <source>
        <dbReference type="PROSITE" id="PS50995"/>
    </source>
</evidence>
<dbReference type="SUPFAM" id="SSF46785">
    <property type="entry name" value="Winged helix' DNA-binding domain"/>
    <property type="match status" value="1"/>
</dbReference>
<dbReference type="PANTHER" id="PTHR33164">
    <property type="entry name" value="TRANSCRIPTIONAL REGULATOR, MARR FAMILY"/>
    <property type="match status" value="1"/>
</dbReference>
<dbReference type="PROSITE" id="PS50995">
    <property type="entry name" value="HTH_MARR_2"/>
    <property type="match status" value="1"/>
</dbReference>
<accession>A0ABT4THT7</accession>
<comment type="caution">
    <text evidence="2">The sequence shown here is derived from an EMBL/GenBank/DDBJ whole genome shotgun (WGS) entry which is preliminary data.</text>
</comment>
<organism evidence="2 3">
    <name type="scientific">Nocardiopsis suaedae</name>
    <dbReference type="NCBI Taxonomy" id="3018444"/>
    <lineage>
        <taxon>Bacteria</taxon>
        <taxon>Bacillati</taxon>
        <taxon>Actinomycetota</taxon>
        <taxon>Actinomycetes</taxon>
        <taxon>Streptosporangiales</taxon>
        <taxon>Nocardiopsidaceae</taxon>
        <taxon>Nocardiopsis</taxon>
    </lineage>
</organism>
<evidence type="ECO:0000313" key="3">
    <source>
        <dbReference type="Proteomes" id="UP001165685"/>
    </source>
</evidence>
<dbReference type="PANTHER" id="PTHR33164:SF57">
    <property type="entry name" value="MARR-FAMILY TRANSCRIPTIONAL REGULATOR"/>
    <property type="match status" value="1"/>
</dbReference>
<dbReference type="SMART" id="SM00347">
    <property type="entry name" value="HTH_MARR"/>
    <property type="match status" value="1"/>
</dbReference>
<dbReference type="RefSeq" id="WP_270676800.1">
    <property type="nucleotide sequence ID" value="NZ_JAQFWP010000009.1"/>
</dbReference>
<dbReference type="EMBL" id="JAQFWP010000009">
    <property type="protein sequence ID" value="MDA2804272.1"/>
    <property type="molecule type" value="Genomic_DNA"/>
</dbReference>
<keyword evidence="3" id="KW-1185">Reference proteome</keyword>
<feature type="domain" description="HTH marR-type" evidence="1">
    <location>
        <begin position="1"/>
        <end position="149"/>
    </location>
</feature>
<dbReference type="InterPro" id="IPR000835">
    <property type="entry name" value="HTH_MarR-typ"/>
</dbReference>
<evidence type="ECO:0000313" key="2">
    <source>
        <dbReference type="EMBL" id="MDA2804272.1"/>
    </source>
</evidence>
<dbReference type="Proteomes" id="UP001165685">
    <property type="component" value="Unassembled WGS sequence"/>
</dbReference>
<dbReference type="InterPro" id="IPR036390">
    <property type="entry name" value="WH_DNA-bd_sf"/>
</dbReference>
<dbReference type="Gene3D" id="1.10.10.10">
    <property type="entry name" value="Winged helix-like DNA-binding domain superfamily/Winged helix DNA-binding domain"/>
    <property type="match status" value="1"/>
</dbReference>
<reference evidence="2" key="1">
    <citation type="submission" date="2023-01" db="EMBL/GenBank/DDBJ databases">
        <title>Draft genome sequence of Nocardiopsis sp. LSu2-4 isolated from halophytes.</title>
        <authorList>
            <person name="Duangmal K."/>
            <person name="Chantavorakit T."/>
        </authorList>
    </citation>
    <scope>NUCLEOTIDE SEQUENCE</scope>
    <source>
        <strain evidence="2">LSu2-4</strain>
    </source>
</reference>
<dbReference type="InterPro" id="IPR036388">
    <property type="entry name" value="WH-like_DNA-bd_sf"/>
</dbReference>
<name>A0ABT4THT7_9ACTN</name>
<dbReference type="PRINTS" id="PR00598">
    <property type="entry name" value="HTHMARR"/>
</dbReference>
<protein>
    <submittedName>
        <fullName evidence="2">MarR family transcriptional regulator</fullName>
    </submittedName>
</protein>
<sequence>MAIDAETHRYQRARLEAVIRSMQRDTVPSLVRVNDDEDLSLIEMALLQTLDHDRPPFPGDPPLSGLAEVLGRSTSRTSRVVDRMVRRGLVERYEDAADRRVRRVRLTDAGREVLDGIARVRMEAQTRLWDYLTAEELEAVVSAMELLAEAAHRMRSERDARGGPE</sequence>
<dbReference type="Pfam" id="PF12802">
    <property type="entry name" value="MarR_2"/>
    <property type="match status" value="1"/>
</dbReference>
<proteinExistence type="predicted"/>